<organism evidence="1">
    <name type="scientific">Myoviridae sp. ct5Xl4</name>
    <dbReference type="NCBI Taxonomy" id="2826613"/>
    <lineage>
        <taxon>Viruses</taxon>
        <taxon>Duplodnaviria</taxon>
        <taxon>Heunggongvirae</taxon>
        <taxon>Uroviricota</taxon>
        <taxon>Caudoviricetes</taxon>
    </lineage>
</organism>
<proteinExistence type="predicted"/>
<protein>
    <submittedName>
        <fullName evidence="1">Uncharacterized protein</fullName>
    </submittedName>
</protein>
<accession>A0A8S5M1P9</accession>
<name>A0A8S5M1P9_9CAUD</name>
<dbReference type="EMBL" id="BK014796">
    <property type="protein sequence ID" value="DAD76164.1"/>
    <property type="molecule type" value="Genomic_DNA"/>
</dbReference>
<evidence type="ECO:0000313" key="1">
    <source>
        <dbReference type="EMBL" id="DAD76164.1"/>
    </source>
</evidence>
<reference evidence="1" key="1">
    <citation type="journal article" date="2021" name="Proc. Natl. Acad. Sci. U.S.A.">
        <title>A Catalog of Tens of Thousands of Viruses from Human Metagenomes Reveals Hidden Associations with Chronic Diseases.</title>
        <authorList>
            <person name="Tisza M.J."/>
            <person name="Buck C.B."/>
        </authorList>
    </citation>
    <scope>NUCLEOTIDE SEQUENCE</scope>
    <source>
        <strain evidence="1">Ct5Xl4</strain>
    </source>
</reference>
<sequence length="32" mass="3485">MGINSKFGNYAKTIVALQKAVFVKPGVMSKKE</sequence>